<organism evidence="1 2">
    <name type="scientific">Hymenobacter lapidarius</name>
    <dbReference type="NCBI Taxonomy" id="1908237"/>
    <lineage>
        <taxon>Bacteria</taxon>
        <taxon>Pseudomonadati</taxon>
        <taxon>Bacteroidota</taxon>
        <taxon>Cytophagia</taxon>
        <taxon>Cytophagales</taxon>
        <taxon>Hymenobacteraceae</taxon>
        <taxon>Hymenobacter</taxon>
    </lineage>
</organism>
<dbReference type="SUPFAM" id="SSF51182">
    <property type="entry name" value="RmlC-like cupins"/>
    <property type="match status" value="1"/>
</dbReference>
<evidence type="ECO:0000313" key="2">
    <source>
        <dbReference type="Proteomes" id="UP000176294"/>
    </source>
</evidence>
<dbReference type="Proteomes" id="UP000176294">
    <property type="component" value="Unassembled WGS sequence"/>
</dbReference>
<keyword evidence="2" id="KW-1185">Reference proteome</keyword>
<accession>A0A1G1SQE9</accession>
<dbReference type="AlphaFoldDB" id="A0A1G1SQE9"/>
<dbReference type="RefSeq" id="WP_070731048.1">
    <property type="nucleotide sequence ID" value="NZ_MDZB01000175.1"/>
</dbReference>
<sequence length="152" mass="16718">MSEQEPEYRAIIRNATARLAETIERLQAVHLTLAGAEVELVVGNDWAPLAAVPGVETRMLKDAFLLEARYAPGTESPGTIVVPEAVYVLVEAGVFWLGTDEQPLQPYRAGQYKYLPPGQPHRWRCEGAVLNLLPFVPASCRPPLSPDPCEVK</sequence>
<proteinExistence type="predicted"/>
<dbReference type="InterPro" id="IPR014710">
    <property type="entry name" value="RmlC-like_jellyroll"/>
</dbReference>
<protein>
    <submittedName>
        <fullName evidence="1">Uncharacterized protein</fullName>
    </submittedName>
</protein>
<dbReference type="EMBL" id="MDZB01000175">
    <property type="protein sequence ID" value="OGX80849.1"/>
    <property type="molecule type" value="Genomic_DNA"/>
</dbReference>
<comment type="caution">
    <text evidence="1">The sequence shown here is derived from an EMBL/GenBank/DDBJ whole genome shotgun (WGS) entry which is preliminary data.</text>
</comment>
<dbReference type="InterPro" id="IPR011051">
    <property type="entry name" value="RmlC_Cupin_sf"/>
</dbReference>
<dbReference type="Gene3D" id="2.60.120.10">
    <property type="entry name" value="Jelly Rolls"/>
    <property type="match status" value="1"/>
</dbReference>
<dbReference type="STRING" id="1908237.BEN47_06215"/>
<name>A0A1G1SQE9_9BACT</name>
<evidence type="ECO:0000313" key="1">
    <source>
        <dbReference type="EMBL" id="OGX80849.1"/>
    </source>
</evidence>
<reference evidence="1 2" key="1">
    <citation type="submission" date="2016-08" db="EMBL/GenBank/DDBJ databases">
        <title>Hymenobacter coccineus sp. nov., Hymenobacter lapidarius sp. nov. and Hymenobacter glacialis sp. nov., isolated from Antarctic soil.</title>
        <authorList>
            <person name="Sedlacek I."/>
            <person name="Kralova S."/>
            <person name="Kyrova K."/>
            <person name="Maslanova I."/>
            <person name="Stankova E."/>
            <person name="Vrbovska V."/>
            <person name="Nemec M."/>
            <person name="Bartak M."/>
            <person name="Svec P."/>
            <person name="Busse H.-J."/>
            <person name="Pantucek R."/>
        </authorList>
    </citation>
    <scope>NUCLEOTIDE SEQUENCE [LARGE SCALE GENOMIC DNA]</scope>
    <source>
        <strain evidence="1 2">CCM 8643</strain>
    </source>
</reference>
<gene>
    <name evidence="1" type="ORF">BEN47_06215</name>
</gene>